<dbReference type="AlphaFoldDB" id="A0A9Q3PJL2"/>
<feature type="compositionally biased region" description="Basic and acidic residues" evidence="1">
    <location>
        <begin position="179"/>
        <end position="189"/>
    </location>
</feature>
<feature type="region of interest" description="Disordered" evidence="1">
    <location>
        <begin position="202"/>
        <end position="224"/>
    </location>
</feature>
<name>A0A9Q3PJL2_9BASI</name>
<reference evidence="2" key="1">
    <citation type="submission" date="2021-03" db="EMBL/GenBank/DDBJ databases">
        <title>Draft genome sequence of rust myrtle Austropuccinia psidii MF-1, a brazilian biotype.</title>
        <authorList>
            <person name="Quecine M.C."/>
            <person name="Pachon D.M.R."/>
            <person name="Bonatelli M.L."/>
            <person name="Correr F.H."/>
            <person name="Franceschini L.M."/>
            <person name="Leite T.F."/>
            <person name="Margarido G.R.A."/>
            <person name="Almeida C.A."/>
            <person name="Ferrarezi J.A."/>
            <person name="Labate C.A."/>
        </authorList>
    </citation>
    <scope>NUCLEOTIDE SEQUENCE</scope>
    <source>
        <strain evidence="2">MF-1</strain>
    </source>
</reference>
<dbReference type="EMBL" id="AVOT02073133">
    <property type="protein sequence ID" value="MBW0562761.1"/>
    <property type="molecule type" value="Genomic_DNA"/>
</dbReference>
<evidence type="ECO:0000313" key="2">
    <source>
        <dbReference type="EMBL" id="MBW0562761.1"/>
    </source>
</evidence>
<protein>
    <submittedName>
        <fullName evidence="2">Uncharacterized protein</fullName>
    </submittedName>
</protein>
<sequence length="295" mass="33054">MAKFPVSGAYLYSPVEETVYFHPLVELIPEVDGKVMHLCLTLYGMKQVGHCWWLMETKVEQSLHILKHRGHIILVWIHVDDGLVASELGDLILTLPQHLRYLGFTQWIGFNTGRHSAGPTKQHWEALRSANQTTLGATQKGQLNNTRRNLEDHTKQNWEALRRANQKTLGGTQKIQPNKTERHSEGPTKPHWEALRQANQTTLGGTQKGLPNKTGRHSEGPTKQHWEALRRAYKTTLGGTQKGQPNNTGRNSEGTTKKHWEALRRANQTTLGGPGSPGEIPPEVLGDFFGVLTGK</sequence>
<gene>
    <name evidence="2" type="ORF">O181_102476</name>
</gene>
<feature type="compositionally biased region" description="Polar residues" evidence="1">
    <location>
        <begin position="237"/>
        <end position="254"/>
    </location>
</feature>
<accession>A0A9Q3PJL2</accession>
<feature type="region of interest" description="Disordered" evidence="1">
    <location>
        <begin position="164"/>
        <end position="189"/>
    </location>
</feature>
<comment type="caution">
    <text evidence="2">The sequence shown here is derived from an EMBL/GenBank/DDBJ whole genome shotgun (WGS) entry which is preliminary data.</text>
</comment>
<organism evidence="2 3">
    <name type="scientific">Austropuccinia psidii MF-1</name>
    <dbReference type="NCBI Taxonomy" id="1389203"/>
    <lineage>
        <taxon>Eukaryota</taxon>
        <taxon>Fungi</taxon>
        <taxon>Dikarya</taxon>
        <taxon>Basidiomycota</taxon>
        <taxon>Pucciniomycotina</taxon>
        <taxon>Pucciniomycetes</taxon>
        <taxon>Pucciniales</taxon>
        <taxon>Sphaerophragmiaceae</taxon>
        <taxon>Austropuccinia</taxon>
    </lineage>
</organism>
<evidence type="ECO:0000256" key="1">
    <source>
        <dbReference type="SAM" id="MobiDB-lite"/>
    </source>
</evidence>
<dbReference type="Proteomes" id="UP000765509">
    <property type="component" value="Unassembled WGS sequence"/>
</dbReference>
<proteinExistence type="predicted"/>
<feature type="compositionally biased region" description="Polar residues" evidence="1">
    <location>
        <begin position="166"/>
        <end position="178"/>
    </location>
</feature>
<evidence type="ECO:0000313" key="3">
    <source>
        <dbReference type="Proteomes" id="UP000765509"/>
    </source>
</evidence>
<keyword evidence="3" id="KW-1185">Reference proteome</keyword>
<dbReference type="OrthoDB" id="1296566at2759"/>
<feature type="region of interest" description="Disordered" evidence="1">
    <location>
        <begin position="236"/>
        <end position="256"/>
    </location>
</feature>